<dbReference type="Proteomes" id="UP000271162">
    <property type="component" value="Unassembled WGS sequence"/>
</dbReference>
<evidence type="ECO:0000313" key="4">
    <source>
        <dbReference type="WBParaSite" id="NBR_0001175601-mRNA-1"/>
    </source>
</evidence>
<reference evidence="2 3" key="2">
    <citation type="submission" date="2018-11" db="EMBL/GenBank/DDBJ databases">
        <authorList>
            <consortium name="Pathogen Informatics"/>
        </authorList>
    </citation>
    <scope>NUCLEOTIDE SEQUENCE [LARGE SCALE GENOMIC DNA]</scope>
</reference>
<evidence type="ECO:0000256" key="1">
    <source>
        <dbReference type="SAM" id="Phobius"/>
    </source>
</evidence>
<feature type="transmembrane region" description="Helical" evidence="1">
    <location>
        <begin position="120"/>
        <end position="141"/>
    </location>
</feature>
<keyword evidence="1" id="KW-1133">Transmembrane helix</keyword>
<proteinExistence type="predicted"/>
<keyword evidence="3" id="KW-1185">Reference proteome</keyword>
<name>A0A0N4Y6N4_NIPBR</name>
<evidence type="ECO:0000313" key="2">
    <source>
        <dbReference type="EMBL" id="VDL75346.1"/>
    </source>
</evidence>
<accession>A0A0N4Y6N4</accession>
<dbReference type="EMBL" id="UYSL01020593">
    <property type="protein sequence ID" value="VDL75346.1"/>
    <property type="molecule type" value="Genomic_DNA"/>
</dbReference>
<dbReference type="AlphaFoldDB" id="A0A0N4Y6N4"/>
<keyword evidence="1" id="KW-0812">Transmembrane</keyword>
<keyword evidence="1" id="KW-0472">Membrane</keyword>
<dbReference type="WBParaSite" id="NBR_0001175601-mRNA-1">
    <property type="protein sequence ID" value="NBR_0001175601-mRNA-1"/>
    <property type="gene ID" value="NBR_0001175601"/>
</dbReference>
<gene>
    <name evidence="2" type="ORF">NBR_LOCUS11757</name>
</gene>
<sequence>MKCSNDVLEKGNIIAQLHHQKLRNRVMPVAVDFDHLIGEPRRVAGLGWAVPCDVVGLDSKKAKMVRFHPSVEQLSRSDRSISSAAVRDALKVGNIGCFALFLVLSIEFELFSNWRPKRVLFFLFFQHLIQLELPFVHILTLI</sequence>
<reference evidence="4" key="1">
    <citation type="submission" date="2017-02" db="UniProtKB">
        <authorList>
            <consortium name="WormBaseParasite"/>
        </authorList>
    </citation>
    <scope>IDENTIFICATION</scope>
</reference>
<organism evidence="4">
    <name type="scientific">Nippostrongylus brasiliensis</name>
    <name type="common">Rat hookworm</name>
    <dbReference type="NCBI Taxonomy" id="27835"/>
    <lineage>
        <taxon>Eukaryota</taxon>
        <taxon>Metazoa</taxon>
        <taxon>Ecdysozoa</taxon>
        <taxon>Nematoda</taxon>
        <taxon>Chromadorea</taxon>
        <taxon>Rhabditida</taxon>
        <taxon>Rhabditina</taxon>
        <taxon>Rhabditomorpha</taxon>
        <taxon>Strongyloidea</taxon>
        <taxon>Heligmosomidae</taxon>
        <taxon>Nippostrongylus</taxon>
    </lineage>
</organism>
<evidence type="ECO:0000313" key="3">
    <source>
        <dbReference type="Proteomes" id="UP000271162"/>
    </source>
</evidence>
<protein>
    <submittedName>
        <fullName evidence="2 4">Uncharacterized protein</fullName>
    </submittedName>
</protein>